<evidence type="ECO:0000256" key="4">
    <source>
        <dbReference type="SAM" id="MobiDB-lite"/>
    </source>
</evidence>
<comment type="subcellular location">
    <subcellularLocation>
        <location evidence="1">Peroxisome</location>
    </subcellularLocation>
</comment>
<comment type="caution">
    <text evidence="5">The sequence shown here is derived from an EMBL/GenBank/DDBJ whole genome shotgun (WGS) entry which is preliminary data.</text>
</comment>
<keyword evidence="6" id="KW-1185">Reference proteome</keyword>
<dbReference type="InterPro" id="IPR001753">
    <property type="entry name" value="Enoyl-CoA_hydra/iso"/>
</dbReference>
<evidence type="ECO:0000313" key="5">
    <source>
        <dbReference type="EMBL" id="KAG7167141.1"/>
    </source>
</evidence>
<dbReference type="Pfam" id="PF00378">
    <property type="entry name" value="ECH_1"/>
    <property type="match status" value="1"/>
</dbReference>
<reference evidence="5" key="1">
    <citation type="journal article" date="2021" name="Sci. Adv.">
        <title>The American lobster genome reveals insights on longevity, neural, and immune adaptations.</title>
        <authorList>
            <person name="Polinski J.M."/>
            <person name="Zimin A.V."/>
            <person name="Clark K.F."/>
            <person name="Kohn A.B."/>
            <person name="Sadowski N."/>
            <person name="Timp W."/>
            <person name="Ptitsyn A."/>
            <person name="Khanna P."/>
            <person name="Romanova D.Y."/>
            <person name="Williams P."/>
            <person name="Greenwood S.J."/>
            <person name="Moroz L.L."/>
            <person name="Walt D.R."/>
            <person name="Bodnar A.G."/>
        </authorList>
    </citation>
    <scope>NUCLEOTIDE SEQUENCE</scope>
    <source>
        <strain evidence="5">GMGI-L3</strain>
    </source>
</reference>
<sequence>MIICTISCSCVGLHCPRTVLGRLPWNTKSVDQLDPPKTLPAWSSRTMSTDGQSSGNIETASTYTDTSQYEHLTITLQHGVRTITFNRPEKKNALNEKMFAEVATALQEAANDPNTIIAATTGAGNVYTGGNDKSNFHHMPMIEIRDLLTRHMAAFIDFPKPLVAVVNGASVGVGTTLLPLFDAVFATEKAIFLTPFSALGITAEGCSSYTFPLLMGPGKAAELLLFNKKITAREARKLGLVTDVYPDATFQEEVWPRIYDMAKLPLKSLVYSKALSRDIHKDALHQVNIEECKRVTERLTFNMQRGEEHKEFIRTNWPNCQ</sequence>
<feature type="region of interest" description="Disordered" evidence="4">
    <location>
        <begin position="38"/>
        <end position="59"/>
    </location>
</feature>
<dbReference type="SUPFAM" id="SSF52096">
    <property type="entry name" value="ClpP/crotonase"/>
    <property type="match status" value="1"/>
</dbReference>
<dbReference type="GO" id="GO:0004165">
    <property type="term" value="F:delta(3)-delta(2)-enoyl-CoA isomerase activity"/>
    <property type="evidence" value="ECO:0007669"/>
    <property type="project" value="TreeGrafter"/>
</dbReference>
<proteinExistence type="predicted"/>
<evidence type="ECO:0000256" key="2">
    <source>
        <dbReference type="ARBA" id="ARBA00023140"/>
    </source>
</evidence>
<dbReference type="Gene3D" id="1.10.12.10">
    <property type="entry name" value="Lyase 2-enoyl-coa Hydratase, Chain A, domain 2"/>
    <property type="match status" value="1"/>
</dbReference>
<dbReference type="GO" id="GO:0005739">
    <property type="term" value="C:mitochondrion"/>
    <property type="evidence" value="ECO:0007669"/>
    <property type="project" value="TreeGrafter"/>
</dbReference>
<gene>
    <name evidence="5" type="primary">Eci2-L2</name>
    <name evidence="5" type="ORF">Hamer_G005484</name>
</gene>
<organism evidence="5 6">
    <name type="scientific">Homarus americanus</name>
    <name type="common">American lobster</name>
    <dbReference type="NCBI Taxonomy" id="6706"/>
    <lineage>
        <taxon>Eukaryota</taxon>
        <taxon>Metazoa</taxon>
        <taxon>Ecdysozoa</taxon>
        <taxon>Arthropoda</taxon>
        <taxon>Crustacea</taxon>
        <taxon>Multicrustacea</taxon>
        <taxon>Malacostraca</taxon>
        <taxon>Eumalacostraca</taxon>
        <taxon>Eucarida</taxon>
        <taxon>Decapoda</taxon>
        <taxon>Pleocyemata</taxon>
        <taxon>Astacidea</taxon>
        <taxon>Nephropoidea</taxon>
        <taxon>Nephropidae</taxon>
        <taxon>Homarus</taxon>
    </lineage>
</organism>
<dbReference type="AlphaFoldDB" id="A0A8J5K2P6"/>
<dbReference type="CDD" id="cd06558">
    <property type="entry name" value="crotonase-like"/>
    <property type="match status" value="1"/>
</dbReference>
<dbReference type="InterPro" id="IPR051053">
    <property type="entry name" value="ECH/Chromodomain_protein"/>
</dbReference>
<dbReference type="Gene3D" id="3.90.226.10">
    <property type="entry name" value="2-enoyl-CoA Hydratase, Chain A, domain 1"/>
    <property type="match status" value="1"/>
</dbReference>
<dbReference type="InterPro" id="IPR029045">
    <property type="entry name" value="ClpP/crotonase-like_dom_sf"/>
</dbReference>
<protein>
    <submittedName>
        <fullName evidence="5">Enoyl-CoA delta isomerase 2-like 2</fullName>
    </submittedName>
</protein>
<evidence type="ECO:0000256" key="3">
    <source>
        <dbReference type="ARBA" id="ARBA00023235"/>
    </source>
</evidence>
<accession>A0A8J5K2P6</accession>
<dbReference type="PANTHER" id="PTHR43684">
    <property type="match status" value="1"/>
</dbReference>
<dbReference type="EMBL" id="JAHLQT010021845">
    <property type="protein sequence ID" value="KAG7167141.1"/>
    <property type="molecule type" value="Genomic_DNA"/>
</dbReference>
<keyword evidence="2" id="KW-0576">Peroxisome</keyword>
<dbReference type="InterPro" id="IPR014748">
    <property type="entry name" value="Enoyl-CoA_hydra_C"/>
</dbReference>
<evidence type="ECO:0000313" key="6">
    <source>
        <dbReference type="Proteomes" id="UP000747542"/>
    </source>
</evidence>
<dbReference type="GO" id="GO:0005777">
    <property type="term" value="C:peroxisome"/>
    <property type="evidence" value="ECO:0007669"/>
    <property type="project" value="UniProtKB-SubCell"/>
</dbReference>
<name>A0A8J5K2P6_HOMAM</name>
<dbReference type="PANTHER" id="PTHR43684:SF1">
    <property type="entry name" value="ENOYL-COA DELTA ISOMERASE 2"/>
    <property type="match status" value="1"/>
</dbReference>
<evidence type="ECO:0000256" key="1">
    <source>
        <dbReference type="ARBA" id="ARBA00004275"/>
    </source>
</evidence>
<dbReference type="Proteomes" id="UP000747542">
    <property type="component" value="Unassembled WGS sequence"/>
</dbReference>
<feature type="compositionally biased region" description="Polar residues" evidence="4">
    <location>
        <begin position="41"/>
        <end position="59"/>
    </location>
</feature>
<keyword evidence="3 5" id="KW-0413">Isomerase</keyword>